<dbReference type="Proteomes" id="UP000002586">
    <property type="component" value="Chromosome"/>
</dbReference>
<feature type="binding site" evidence="7">
    <location>
        <position position="177"/>
    </location>
    <ligand>
        <name>a divalent metal cation</name>
        <dbReference type="ChEBI" id="CHEBI:60240"/>
        <note>ligand shared between dimeric partners</note>
    </ligand>
</feature>
<feature type="binding site" evidence="7">
    <location>
        <position position="293"/>
    </location>
    <ligand>
        <name>substrate</name>
    </ligand>
</feature>
<dbReference type="GO" id="GO:0008615">
    <property type="term" value="P:pyridoxine biosynthetic process"/>
    <property type="evidence" value="ECO:0007669"/>
    <property type="project" value="UniProtKB-UniRule"/>
</dbReference>
<comment type="subcellular location">
    <subcellularLocation>
        <location evidence="7">Cytoplasm</location>
    </subcellularLocation>
</comment>
<keyword evidence="2 7" id="KW-0479">Metal-binding</keyword>
<evidence type="ECO:0000256" key="5">
    <source>
        <dbReference type="ARBA" id="ARBA00023027"/>
    </source>
</evidence>
<proteinExistence type="inferred from homology"/>
<reference evidence="9" key="1">
    <citation type="journal article" date="2009" name="Appl. Environ. Microbiol.">
        <title>Complete genome sequence of the chemolithoautotrophic marine magnetotactic coccus strain MC-1.</title>
        <authorList>
            <person name="Schubbe S."/>
            <person name="Williams T.J."/>
            <person name="Xie G."/>
            <person name="Kiss H.E."/>
            <person name="Brettin T.S."/>
            <person name="Martinez D."/>
            <person name="Ross C.A."/>
            <person name="Schuler D."/>
            <person name="Cox B.L."/>
            <person name="Nealson K.H."/>
            <person name="Bazylinski D.A."/>
        </authorList>
    </citation>
    <scope>NUCLEOTIDE SEQUENCE [LARGE SCALE GENOMIC DNA]</scope>
    <source>
        <strain evidence="9">ATCC BAA-1437 / JCM 17883 / MC-1</strain>
    </source>
</reference>
<dbReference type="PANTHER" id="PTHR30004">
    <property type="entry name" value="4-HYDROXYTHREONINE-4-PHOSPHATE DEHYDROGENASE"/>
    <property type="match status" value="1"/>
</dbReference>
<comment type="miscellaneous">
    <text evidence="7">The active site is located at the dimer interface.</text>
</comment>
<keyword evidence="7" id="KW-0862">Zinc</keyword>
<feature type="binding site" evidence="7">
    <location>
        <position position="302"/>
    </location>
    <ligand>
        <name>substrate</name>
    </ligand>
</feature>
<evidence type="ECO:0000256" key="3">
    <source>
        <dbReference type="ARBA" id="ARBA00022857"/>
    </source>
</evidence>
<keyword evidence="3 7" id="KW-0521">NADP</keyword>
<dbReference type="AlphaFoldDB" id="A0LA33"/>
<feature type="binding site" evidence="7">
    <location>
        <position position="276"/>
    </location>
    <ligand>
        <name>a divalent metal cation</name>
        <dbReference type="ChEBI" id="CHEBI:60240"/>
        <note>ligand shared between dimeric partners</note>
    </ligand>
</feature>
<protein>
    <recommendedName>
        <fullName evidence="7">4-hydroxythreonine-4-phosphate dehydrogenase</fullName>
        <ecNumber evidence="7">1.1.1.262</ecNumber>
    </recommendedName>
    <alternativeName>
        <fullName evidence="7">4-(phosphohydroxy)-L-threonine dehydrogenase</fullName>
    </alternativeName>
</protein>
<reference evidence="8 9" key="2">
    <citation type="journal article" date="2012" name="Int. J. Syst. Evol. Microbiol.">
        <title>Magnetococcus marinus gen. nov., sp. nov., a marine, magnetotactic bacterium that represents a novel lineage (Magnetococcaceae fam. nov.; Magnetococcales ord. nov.) at the base of the Alphaproteobacteria.</title>
        <authorList>
            <person name="Bazylinski D.A."/>
            <person name="Williams T.J."/>
            <person name="Lefevre C.T."/>
            <person name="Berg R.J."/>
            <person name="Zhang C.L."/>
            <person name="Bowser S.S."/>
            <person name="Dean A.J."/>
            <person name="Beveridge T.J."/>
        </authorList>
    </citation>
    <scope>NUCLEOTIDE SEQUENCE [LARGE SCALE GENOMIC DNA]</scope>
    <source>
        <strain evidence="9">ATCC BAA-1437 / JCM 17883 / MC-1</strain>
    </source>
</reference>
<comment type="function">
    <text evidence="7">Catalyzes the NAD(P)-dependent oxidation of 4-(phosphooxy)-L-threonine (HTP) into 2-amino-3-oxo-4-(phosphooxy)butyric acid which spontaneously decarboxylates to form 3-amino-2-oxopropyl phosphate (AHAP).</text>
</comment>
<sequence length="346" mass="36939">MDALPIALTMGDPAGIGPEIVLKAFAQQQRERQKRLAGAKWLWVGDPEVLLWTAQQMGLVPPKLQRVRQAAEVAQVADEVLAVLPLEACIDRHKLAFGVADGAHAKAVVESIETATALAMSGQVGGVVTPPIHKGVLHAGGYRWPGHTELLGHCTGVTTPVMMLAGRGLRVVPATIHQSIRSVPDSLSVAKLTQIFSVVGHSLQQDFGLREPRIAICALNPHAGEGGAFGDEERRIIQPAMAALMGEVRLEGPFPADALFSEAARAPYGAIICMYHDQALIPIKMHCFGEATNITLGLPIIRTSVDHGTAYDIAGSGRAKHGALLIAVEQAARMAANRRTWQQEHP</sequence>
<dbReference type="HAMAP" id="MF_00536">
    <property type="entry name" value="PdxA"/>
    <property type="match status" value="1"/>
</dbReference>
<dbReference type="Gene3D" id="3.40.718.10">
    <property type="entry name" value="Isopropylmalate Dehydrogenase"/>
    <property type="match status" value="1"/>
</dbReference>
<dbReference type="EMBL" id="CP000471">
    <property type="protein sequence ID" value="ABK44826.1"/>
    <property type="molecule type" value="Genomic_DNA"/>
</dbReference>
<name>A0LA33_MAGMM</name>
<keyword evidence="9" id="KW-1185">Reference proteome</keyword>
<comment type="cofactor">
    <cofactor evidence="7">
        <name>Zn(2+)</name>
        <dbReference type="ChEBI" id="CHEBI:29105"/>
    </cofactor>
    <cofactor evidence="7">
        <name>Mg(2+)</name>
        <dbReference type="ChEBI" id="CHEBI:18420"/>
    </cofactor>
    <cofactor evidence="7">
        <name>Co(2+)</name>
        <dbReference type="ChEBI" id="CHEBI:48828"/>
    </cofactor>
    <text evidence="7">Binds 1 divalent metal cation per subunit. Can use ions such as Zn(2+), Mg(2+) or Co(2+).</text>
</comment>
<comment type="pathway">
    <text evidence="7">Cofactor biosynthesis; pyridoxine 5'-phosphate biosynthesis; pyridoxine 5'-phosphate from D-erythrose 4-phosphate: step 4/5.</text>
</comment>
<evidence type="ECO:0000256" key="7">
    <source>
        <dbReference type="HAMAP-Rule" id="MF_00536"/>
    </source>
</evidence>
<dbReference type="OrthoDB" id="9801783at2"/>
<keyword evidence="6 7" id="KW-0664">Pyridoxine biosynthesis</keyword>
<dbReference type="PANTHER" id="PTHR30004:SF6">
    <property type="entry name" value="D-THREONATE 4-PHOSPHATE DEHYDROGENASE"/>
    <property type="match status" value="1"/>
</dbReference>
<evidence type="ECO:0000313" key="8">
    <source>
        <dbReference type="EMBL" id="ABK44826.1"/>
    </source>
</evidence>
<evidence type="ECO:0000256" key="6">
    <source>
        <dbReference type="ARBA" id="ARBA00023096"/>
    </source>
</evidence>
<dbReference type="InterPro" id="IPR037510">
    <property type="entry name" value="PdxA"/>
</dbReference>
<evidence type="ECO:0000256" key="1">
    <source>
        <dbReference type="ARBA" id="ARBA00022490"/>
    </source>
</evidence>
<feature type="binding site" evidence="7">
    <location>
        <position position="147"/>
    </location>
    <ligand>
        <name>substrate</name>
    </ligand>
</feature>
<feature type="binding site" evidence="7">
    <location>
        <position position="148"/>
    </location>
    <ligand>
        <name>substrate</name>
    </ligand>
</feature>
<dbReference type="HOGENOM" id="CLU_040168_1_0_5"/>
<keyword evidence="1 7" id="KW-0963">Cytoplasm</keyword>
<comment type="catalytic activity">
    <reaction evidence="7">
        <text>4-(phosphooxy)-L-threonine + NAD(+) = 3-amino-2-oxopropyl phosphate + CO2 + NADH</text>
        <dbReference type="Rhea" id="RHEA:32275"/>
        <dbReference type="ChEBI" id="CHEBI:16526"/>
        <dbReference type="ChEBI" id="CHEBI:57279"/>
        <dbReference type="ChEBI" id="CHEBI:57540"/>
        <dbReference type="ChEBI" id="CHEBI:57945"/>
        <dbReference type="ChEBI" id="CHEBI:58452"/>
        <dbReference type="EC" id="1.1.1.262"/>
    </reaction>
</comment>
<comment type="subunit">
    <text evidence="7">Homodimer.</text>
</comment>
<feature type="binding site" evidence="7">
    <location>
        <position position="222"/>
    </location>
    <ligand>
        <name>a divalent metal cation</name>
        <dbReference type="ChEBI" id="CHEBI:60240"/>
        <note>ligand shared between dimeric partners</note>
    </ligand>
</feature>
<dbReference type="Pfam" id="PF04166">
    <property type="entry name" value="PdxA"/>
    <property type="match status" value="1"/>
</dbReference>
<dbReference type="GO" id="GO:0008270">
    <property type="term" value="F:zinc ion binding"/>
    <property type="evidence" value="ECO:0007669"/>
    <property type="project" value="UniProtKB-UniRule"/>
</dbReference>
<keyword evidence="7" id="KW-0170">Cobalt</keyword>
<dbReference type="UniPathway" id="UPA00244">
    <property type="reaction ID" value="UER00312"/>
</dbReference>
<dbReference type="eggNOG" id="COG1995">
    <property type="taxonomic scope" value="Bacteria"/>
</dbReference>
<gene>
    <name evidence="7" type="primary">pdxA</name>
    <name evidence="8" type="ordered locus">Mmc1_2326</name>
</gene>
<organism evidence="8 9">
    <name type="scientific">Magnetococcus marinus (strain ATCC BAA-1437 / JCM 17883 / MC-1)</name>
    <dbReference type="NCBI Taxonomy" id="156889"/>
    <lineage>
        <taxon>Bacteria</taxon>
        <taxon>Pseudomonadati</taxon>
        <taxon>Pseudomonadota</taxon>
        <taxon>Magnetococcia</taxon>
        <taxon>Magnetococcales</taxon>
        <taxon>Magnetococcaceae</taxon>
        <taxon>Magnetococcus</taxon>
    </lineage>
</organism>
<dbReference type="KEGG" id="mgm:Mmc1_2326"/>
<dbReference type="SUPFAM" id="SSF53659">
    <property type="entry name" value="Isocitrate/Isopropylmalate dehydrogenase-like"/>
    <property type="match status" value="1"/>
</dbReference>
<dbReference type="GO" id="GO:0050570">
    <property type="term" value="F:4-hydroxythreonine-4-phosphate dehydrogenase activity"/>
    <property type="evidence" value="ECO:0007669"/>
    <property type="project" value="UniProtKB-UniRule"/>
</dbReference>
<keyword evidence="7" id="KW-0460">Magnesium</keyword>
<dbReference type="EC" id="1.1.1.262" evidence="7"/>
<dbReference type="GO" id="GO:0005737">
    <property type="term" value="C:cytoplasm"/>
    <property type="evidence" value="ECO:0007669"/>
    <property type="project" value="UniProtKB-SubCell"/>
</dbReference>
<keyword evidence="4 7" id="KW-0560">Oxidoreductase</keyword>
<dbReference type="InterPro" id="IPR005255">
    <property type="entry name" value="PdxA_fam"/>
</dbReference>
<dbReference type="GO" id="GO:0051287">
    <property type="term" value="F:NAD binding"/>
    <property type="evidence" value="ECO:0007669"/>
    <property type="project" value="InterPro"/>
</dbReference>
<keyword evidence="5 7" id="KW-0520">NAD</keyword>
<dbReference type="STRING" id="156889.Mmc1_2326"/>
<dbReference type="GO" id="GO:0050897">
    <property type="term" value="F:cobalt ion binding"/>
    <property type="evidence" value="ECO:0007669"/>
    <property type="project" value="UniProtKB-UniRule"/>
</dbReference>
<evidence type="ECO:0000313" key="9">
    <source>
        <dbReference type="Proteomes" id="UP000002586"/>
    </source>
</evidence>
<feature type="binding site" evidence="7">
    <location>
        <position position="284"/>
    </location>
    <ligand>
        <name>substrate</name>
    </ligand>
</feature>
<dbReference type="GO" id="GO:0042823">
    <property type="term" value="P:pyridoxal phosphate biosynthetic process"/>
    <property type="evidence" value="ECO:0007669"/>
    <property type="project" value="UniProtKB-UniRule"/>
</dbReference>
<dbReference type="GO" id="GO:0000287">
    <property type="term" value="F:magnesium ion binding"/>
    <property type="evidence" value="ECO:0007669"/>
    <property type="project" value="UniProtKB-UniRule"/>
</dbReference>
<dbReference type="NCBIfam" id="TIGR00557">
    <property type="entry name" value="pdxA"/>
    <property type="match status" value="1"/>
</dbReference>
<accession>A0LA33</accession>
<evidence type="ECO:0000256" key="4">
    <source>
        <dbReference type="ARBA" id="ARBA00023002"/>
    </source>
</evidence>
<comment type="similarity">
    <text evidence="7">Belongs to the PdxA family.</text>
</comment>
<evidence type="ECO:0000256" key="2">
    <source>
        <dbReference type="ARBA" id="ARBA00022723"/>
    </source>
</evidence>